<reference evidence="7 8" key="1">
    <citation type="submission" date="2015-07" db="EMBL/GenBank/DDBJ databases">
        <title>Genome sequence of Leptolinea tardivitalis DSM 16556.</title>
        <authorList>
            <person name="Hemp J."/>
            <person name="Ward L.M."/>
            <person name="Pace L.A."/>
            <person name="Fischer W.W."/>
        </authorList>
    </citation>
    <scope>NUCLEOTIDE SEQUENCE [LARGE SCALE GENOMIC DNA]</scope>
    <source>
        <strain evidence="7 8">YMTK-2</strain>
    </source>
</reference>
<feature type="transmembrane region" description="Helical" evidence="6">
    <location>
        <begin position="219"/>
        <end position="238"/>
    </location>
</feature>
<dbReference type="NCBIfam" id="TIGR00374">
    <property type="entry name" value="flippase-like domain"/>
    <property type="match status" value="1"/>
</dbReference>
<evidence type="ECO:0000256" key="6">
    <source>
        <dbReference type="SAM" id="Phobius"/>
    </source>
</evidence>
<feature type="transmembrane region" description="Helical" evidence="6">
    <location>
        <begin position="111"/>
        <end position="135"/>
    </location>
</feature>
<dbReference type="InterPro" id="IPR022791">
    <property type="entry name" value="L-PG_synthase/AglD"/>
</dbReference>
<dbReference type="GO" id="GO:0005886">
    <property type="term" value="C:plasma membrane"/>
    <property type="evidence" value="ECO:0007669"/>
    <property type="project" value="UniProtKB-SubCell"/>
</dbReference>
<organism evidence="7 8">
    <name type="scientific">Leptolinea tardivitalis</name>
    <dbReference type="NCBI Taxonomy" id="229920"/>
    <lineage>
        <taxon>Bacteria</taxon>
        <taxon>Bacillati</taxon>
        <taxon>Chloroflexota</taxon>
        <taxon>Anaerolineae</taxon>
        <taxon>Anaerolineales</taxon>
        <taxon>Anaerolineaceae</taxon>
        <taxon>Leptolinea</taxon>
    </lineage>
</organism>
<dbReference type="STRING" id="229920.ADM99_15365"/>
<comment type="subcellular location">
    <subcellularLocation>
        <location evidence="1">Cell membrane</location>
        <topology evidence="1">Multi-pass membrane protein</topology>
    </subcellularLocation>
</comment>
<feature type="transmembrane region" description="Helical" evidence="6">
    <location>
        <begin position="38"/>
        <end position="57"/>
    </location>
</feature>
<gene>
    <name evidence="7" type="ORF">ADM99_15365</name>
</gene>
<protein>
    <recommendedName>
        <fullName evidence="9">TIGR00374 family protein</fullName>
    </recommendedName>
</protein>
<evidence type="ECO:0000256" key="1">
    <source>
        <dbReference type="ARBA" id="ARBA00004651"/>
    </source>
</evidence>
<evidence type="ECO:0000256" key="4">
    <source>
        <dbReference type="ARBA" id="ARBA00022989"/>
    </source>
</evidence>
<sequence length="337" mass="38062">MKRWQFWLGLVISIVFLYLALRGLHLEQVWGTMQTANYWWLIPGILVYFMGVWVRAWRWHYLLRPLKPISTRKMFPIVTIGYMGNNIYPARAGEVLRAIVLKNHEGVPISASLATIFIERVFDGVVMLGFVFLNLPELARLNSDSGFIGSIQNLSIWGAVAFIGALVVFLLAAAFPAASEKIIERVFIRFLPERFREKVLGITRKFLDGLESLRSPREALMVFFTSVIIWLFETGKYWFVMHAFPFQVNFFALMLMNGIVNLSTTLPSAPGYVGTFDAPGIALLSAYGVPGEIAAGYTLVLHVALWLPITALGAYYFAREGLKWGVKPDLTEPELSE</sequence>
<dbReference type="PANTHER" id="PTHR39087">
    <property type="entry name" value="UPF0104 MEMBRANE PROTEIN MJ1595"/>
    <property type="match status" value="1"/>
</dbReference>
<keyword evidence="5 6" id="KW-0472">Membrane</keyword>
<dbReference type="Pfam" id="PF03706">
    <property type="entry name" value="LPG_synthase_TM"/>
    <property type="match status" value="1"/>
</dbReference>
<dbReference type="PANTHER" id="PTHR39087:SF2">
    <property type="entry name" value="UPF0104 MEMBRANE PROTEIN MJ1595"/>
    <property type="match status" value="1"/>
</dbReference>
<accession>A0A0P6XNF4</accession>
<keyword evidence="4 6" id="KW-1133">Transmembrane helix</keyword>
<evidence type="ECO:0000313" key="7">
    <source>
        <dbReference type="EMBL" id="KPL70503.1"/>
    </source>
</evidence>
<dbReference type="Proteomes" id="UP000050430">
    <property type="component" value="Unassembled WGS sequence"/>
</dbReference>
<evidence type="ECO:0008006" key="9">
    <source>
        <dbReference type="Google" id="ProtNLM"/>
    </source>
</evidence>
<dbReference type="RefSeq" id="WP_062422399.1">
    <property type="nucleotide sequence ID" value="NZ_BBYA01000010.1"/>
</dbReference>
<evidence type="ECO:0000313" key="8">
    <source>
        <dbReference type="Proteomes" id="UP000050430"/>
    </source>
</evidence>
<comment type="caution">
    <text evidence="7">The sequence shown here is derived from an EMBL/GenBank/DDBJ whole genome shotgun (WGS) entry which is preliminary data.</text>
</comment>
<keyword evidence="3 6" id="KW-0812">Transmembrane</keyword>
<dbReference type="AlphaFoldDB" id="A0A0P6XNF4"/>
<evidence type="ECO:0000256" key="3">
    <source>
        <dbReference type="ARBA" id="ARBA00022692"/>
    </source>
</evidence>
<keyword evidence="8" id="KW-1185">Reference proteome</keyword>
<evidence type="ECO:0000256" key="2">
    <source>
        <dbReference type="ARBA" id="ARBA00022475"/>
    </source>
</evidence>
<feature type="transmembrane region" description="Helical" evidence="6">
    <location>
        <begin position="155"/>
        <end position="175"/>
    </location>
</feature>
<feature type="transmembrane region" description="Helical" evidence="6">
    <location>
        <begin position="244"/>
        <end position="262"/>
    </location>
</feature>
<dbReference type="EMBL" id="LGCK01000014">
    <property type="protein sequence ID" value="KPL70503.1"/>
    <property type="molecule type" value="Genomic_DNA"/>
</dbReference>
<proteinExistence type="predicted"/>
<feature type="transmembrane region" description="Helical" evidence="6">
    <location>
        <begin position="295"/>
        <end position="318"/>
    </location>
</feature>
<dbReference type="OrthoDB" id="9786506at2"/>
<keyword evidence="2" id="KW-1003">Cell membrane</keyword>
<name>A0A0P6XNF4_9CHLR</name>
<evidence type="ECO:0000256" key="5">
    <source>
        <dbReference type="ARBA" id="ARBA00023136"/>
    </source>
</evidence>